<protein>
    <recommendedName>
        <fullName evidence="7">DUF2179 domain-containing protein</fullName>
    </recommendedName>
</protein>
<feature type="domain" description="DUF2179" evidence="7">
    <location>
        <begin position="228"/>
        <end position="282"/>
    </location>
</feature>
<organism evidence="8 9">
    <name type="scientific">Vagococcus entomophilus</name>
    <dbReference type="NCBI Taxonomy" id="1160095"/>
    <lineage>
        <taxon>Bacteria</taxon>
        <taxon>Bacillati</taxon>
        <taxon>Bacillota</taxon>
        <taxon>Bacilli</taxon>
        <taxon>Lactobacillales</taxon>
        <taxon>Enterococcaceae</taxon>
        <taxon>Vagococcus</taxon>
    </lineage>
</organism>
<feature type="transmembrane region" description="Helical" evidence="6">
    <location>
        <begin position="59"/>
        <end position="82"/>
    </location>
</feature>
<feature type="transmembrane region" description="Helical" evidence="6">
    <location>
        <begin position="16"/>
        <end position="39"/>
    </location>
</feature>
<gene>
    <name evidence="8" type="ORF">CBF30_02220</name>
</gene>
<keyword evidence="4 6" id="KW-1133">Transmembrane helix</keyword>
<dbReference type="EMBL" id="NGJZ01000001">
    <property type="protein sequence ID" value="RSU08081.1"/>
    <property type="molecule type" value="Genomic_DNA"/>
</dbReference>
<name>A0A430AJ15_9ENTE</name>
<dbReference type="AlphaFoldDB" id="A0A430AJ15"/>
<dbReference type="OrthoDB" id="2417289at2"/>
<evidence type="ECO:0000256" key="6">
    <source>
        <dbReference type="SAM" id="Phobius"/>
    </source>
</evidence>
<dbReference type="PANTHER" id="PTHR33545:SF5">
    <property type="entry name" value="UPF0750 MEMBRANE PROTEIN YITT"/>
    <property type="match status" value="1"/>
</dbReference>
<proteinExistence type="predicted"/>
<dbReference type="RefSeq" id="WP_126822327.1">
    <property type="nucleotide sequence ID" value="NZ_JBHLWU010000001.1"/>
</dbReference>
<accession>A0A430AJ15</accession>
<dbReference type="PIRSF" id="PIRSF006483">
    <property type="entry name" value="Membrane_protein_YitT"/>
    <property type="match status" value="1"/>
</dbReference>
<evidence type="ECO:0000256" key="3">
    <source>
        <dbReference type="ARBA" id="ARBA00022692"/>
    </source>
</evidence>
<keyword evidence="9" id="KW-1185">Reference proteome</keyword>
<evidence type="ECO:0000313" key="9">
    <source>
        <dbReference type="Proteomes" id="UP000288669"/>
    </source>
</evidence>
<feature type="transmembrane region" description="Helical" evidence="6">
    <location>
        <begin position="89"/>
        <end position="110"/>
    </location>
</feature>
<dbReference type="CDD" id="cd16380">
    <property type="entry name" value="YitT_C"/>
    <property type="match status" value="1"/>
</dbReference>
<feature type="transmembrane region" description="Helical" evidence="6">
    <location>
        <begin position="116"/>
        <end position="138"/>
    </location>
</feature>
<evidence type="ECO:0000259" key="7">
    <source>
        <dbReference type="Pfam" id="PF10035"/>
    </source>
</evidence>
<evidence type="ECO:0000313" key="8">
    <source>
        <dbReference type="EMBL" id="RSU08081.1"/>
    </source>
</evidence>
<evidence type="ECO:0000256" key="1">
    <source>
        <dbReference type="ARBA" id="ARBA00004651"/>
    </source>
</evidence>
<dbReference type="Pfam" id="PF10035">
    <property type="entry name" value="DUF2179"/>
    <property type="match status" value="1"/>
</dbReference>
<sequence length="306" mass="33778">MSKMEAYRKSEKLKKALVILMTGITSAIALNMFLTPAKVFSAGMNGVSQLLSSILETTFNIHISTGIFILILNVPIAILGWVKIGKSSTILSFVNVVSVTLFTLIIPVHSISTNPLMNAIIGGVLVGIGIGFSLKYGFTTGGTDIISLILSKTTGRTVGSLLFTINLVVIFLAGLLFNWESALYTIISIYCMTQVTDMIHTSNQKITAMIITQEPQSVMSSIQKRLVRGMTLIPAKGARSKVQGEMILIVITRYEVYDLEQAIYEIDQNAFVNIMPTQTVLGKFWNEEEQKVIKKTWDKIEKKENE</sequence>
<keyword evidence="5 6" id="KW-0472">Membrane</keyword>
<keyword evidence="2" id="KW-1003">Cell membrane</keyword>
<comment type="subcellular location">
    <subcellularLocation>
        <location evidence="1">Cell membrane</location>
        <topology evidence="1">Multi-pass membrane protein</topology>
    </subcellularLocation>
</comment>
<comment type="caution">
    <text evidence="8">The sequence shown here is derived from an EMBL/GenBank/DDBJ whole genome shotgun (WGS) entry which is preliminary data.</text>
</comment>
<evidence type="ECO:0000256" key="4">
    <source>
        <dbReference type="ARBA" id="ARBA00022989"/>
    </source>
</evidence>
<evidence type="ECO:0000256" key="5">
    <source>
        <dbReference type="ARBA" id="ARBA00023136"/>
    </source>
</evidence>
<dbReference type="GO" id="GO:0005886">
    <property type="term" value="C:plasma membrane"/>
    <property type="evidence" value="ECO:0007669"/>
    <property type="project" value="UniProtKB-SubCell"/>
</dbReference>
<dbReference type="Gene3D" id="3.30.70.120">
    <property type="match status" value="1"/>
</dbReference>
<evidence type="ECO:0000256" key="2">
    <source>
        <dbReference type="ARBA" id="ARBA00022475"/>
    </source>
</evidence>
<reference evidence="8 9" key="1">
    <citation type="submission" date="2017-05" db="EMBL/GenBank/DDBJ databases">
        <title>Vagococcus spp. assemblies.</title>
        <authorList>
            <person name="Gulvik C.A."/>
        </authorList>
    </citation>
    <scope>NUCLEOTIDE SEQUENCE [LARGE SCALE GENOMIC DNA]</scope>
    <source>
        <strain evidence="8 9">DSM 24756</strain>
    </source>
</reference>
<dbReference type="Pfam" id="PF02588">
    <property type="entry name" value="YitT_membrane"/>
    <property type="match status" value="1"/>
</dbReference>
<feature type="transmembrane region" description="Helical" evidence="6">
    <location>
        <begin position="158"/>
        <end position="179"/>
    </location>
</feature>
<dbReference type="InterPro" id="IPR051461">
    <property type="entry name" value="UPF0750_membrane"/>
</dbReference>
<dbReference type="PANTHER" id="PTHR33545">
    <property type="entry name" value="UPF0750 MEMBRANE PROTEIN YITT-RELATED"/>
    <property type="match status" value="1"/>
</dbReference>
<dbReference type="InterPro" id="IPR015867">
    <property type="entry name" value="N-reg_PII/ATP_PRibTrfase_C"/>
</dbReference>
<keyword evidence="3 6" id="KW-0812">Transmembrane</keyword>
<dbReference type="InterPro" id="IPR019264">
    <property type="entry name" value="DUF2179"/>
</dbReference>
<dbReference type="InterPro" id="IPR003740">
    <property type="entry name" value="YitT"/>
</dbReference>
<dbReference type="Proteomes" id="UP000288669">
    <property type="component" value="Unassembled WGS sequence"/>
</dbReference>